<sequence length="214" mass="23802">MREHCLLPDEEQFVYSGPNWFLLLLDRCSPIQRDLVKLVLWRAWTTHNNITHQSGQMNIGDGVQALLSMRSSLEQIVGEHRGVKGEEKQHGWSKINVDGSFVEATGEAGVGVIARDSVGQVIFSGWRVLFNCSDEVEAEARACVEGIRLATEWAPGPVIIESDCARLVRLIQDGPDRSEIGFIVSEALELTQILLEWKVSLVGRDCNIVAHELA</sequence>
<comment type="caution">
    <text evidence="2">The sequence shown here is derived from an EMBL/GenBank/DDBJ whole genome shotgun (WGS) entry which is preliminary data.</text>
</comment>
<organism evidence="2 3">
    <name type="scientific">Digitaria exilis</name>
    <dbReference type="NCBI Taxonomy" id="1010633"/>
    <lineage>
        <taxon>Eukaryota</taxon>
        <taxon>Viridiplantae</taxon>
        <taxon>Streptophyta</taxon>
        <taxon>Embryophyta</taxon>
        <taxon>Tracheophyta</taxon>
        <taxon>Spermatophyta</taxon>
        <taxon>Magnoliopsida</taxon>
        <taxon>Liliopsida</taxon>
        <taxon>Poales</taxon>
        <taxon>Poaceae</taxon>
        <taxon>PACMAD clade</taxon>
        <taxon>Panicoideae</taxon>
        <taxon>Panicodae</taxon>
        <taxon>Paniceae</taxon>
        <taxon>Anthephorinae</taxon>
        <taxon>Digitaria</taxon>
    </lineage>
</organism>
<dbReference type="GO" id="GO:0004523">
    <property type="term" value="F:RNA-DNA hybrid ribonuclease activity"/>
    <property type="evidence" value="ECO:0007669"/>
    <property type="project" value="InterPro"/>
</dbReference>
<name>A0A835FSJ7_9POAL</name>
<accession>A0A835FSJ7</accession>
<dbReference type="Gene3D" id="3.30.420.10">
    <property type="entry name" value="Ribonuclease H-like superfamily/Ribonuclease H"/>
    <property type="match status" value="1"/>
</dbReference>
<dbReference type="InterPro" id="IPR044730">
    <property type="entry name" value="RNase_H-like_dom_plant"/>
</dbReference>
<proteinExistence type="predicted"/>
<dbReference type="GO" id="GO:0003676">
    <property type="term" value="F:nucleic acid binding"/>
    <property type="evidence" value="ECO:0007669"/>
    <property type="project" value="InterPro"/>
</dbReference>
<dbReference type="Pfam" id="PF13456">
    <property type="entry name" value="RVT_3"/>
    <property type="match status" value="1"/>
</dbReference>
<dbReference type="PANTHER" id="PTHR47074">
    <property type="entry name" value="BNAC02G40300D PROTEIN"/>
    <property type="match status" value="1"/>
</dbReference>
<dbReference type="Proteomes" id="UP000636709">
    <property type="component" value="Unassembled WGS sequence"/>
</dbReference>
<feature type="domain" description="RNase H type-1" evidence="1">
    <location>
        <begin position="96"/>
        <end position="214"/>
    </location>
</feature>
<gene>
    <name evidence="2" type="ORF">HU200_005104</name>
</gene>
<reference evidence="2" key="1">
    <citation type="submission" date="2020-07" db="EMBL/GenBank/DDBJ databases">
        <title>Genome sequence and genetic diversity analysis of an under-domesticated orphan crop, white fonio (Digitaria exilis).</title>
        <authorList>
            <person name="Bennetzen J.L."/>
            <person name="Chen S."/>
            <person name="Ma X."/>
            <person name="Wang X."/>
            <person name="Yssel A.E.J."/>
            <person name="Chaluvadi S.R."/>
            <person name="Johnson M."/>
            <person name="Gangashetty P."/>
            <person name="Hamidou F."/>
            <person name="Sanogo M.D."/>
            <person name="Zwaenepoel A."/>
            <person name="Wallace J."/>
            <person name="Van De Peer Y."/>
            <person name="Van Deynze A."/>
        </authorList>
    </citation>
    <scope>NUCLEOTIDE SEQUENCE</scope>
    <source>
        <tissue evidence="2">Leaves</tissue>
    </source>
</reference>
<dbReference type="OrthoDB" id="694273at2759"/>
<dbReference type="CDD" id="cd06222">
    <property type="entry name" value="RNase_H_like"/>
    <property type="match status" value="1"/>
</dbReference>
<keyword evidence="3" id="KW-1185">Reference proteome</keyword>
<dbReference type="InterPro" id="IPR036397">
    <property type="entry name" value="RNaseH_sf"/>
</dbReference>
<dbReference type="InterPro" id="IPR052929">
    <property type="entry name" value="RNase_H-like_EbsB-rel"/>
</dbReference>
<evidence type="ECO:0000313" key="2">
    <source>
        <dbReference type="EMBL" id="KAF8775052.1"/>
    </source>
</evidence>
<dbReference type="EMBL" id="JACEFO010000338">
    <property type="protein sequence ID" value="KAF8775052.1"/>
    <property type="molecule type" value="Genomic_DNA"/>
</dbReference>
<evidence type="ECO:0000259" key="1">
    <source>
        <dbReference type="Pfam" id="PF13456"/>
    </source>
</evidence>
<dbReference type="SUPFAM" id="SSF53098">
    <property type="entry name" value="Ribonuclease H-like"/>
    <property type="match status" value="1"/>
</dbReference>
<dbReference type="InterPro" id="IPR002156">
    <property type="entry name" value="RNaseH_domain"/>
</dbReference>
<dbReference type="InterPro" id="IPR012337">
    <property type="entry name" value="RNaseH-like_sf"/>
</dbReference>
<evidence type="ECO:0000313" key="3">
    <source>
        <dbReference type="Proteomes" id="UP000636709"/>
    </source>
</evidence>
<protein>
    <recommendedName>
        <fullName evidence="1">RNase H type-1 domain-containing protein</fullName>
    </recommendedName>
</protein>
<dbReference type="AlphaFoldDB" id="A0A835FSJ7"/>
<dbReference type="PANTHER" id="PTHR47074:SF73">
    <property type="entry name" value="OS04G0448401 PROTEIN"/>
    <property type="match status" value="1"/>
</dbReference>